<comment type="caution">
    <text evidence="2">The sequence shown here is derived from an EMBL/GenBank/DDBJ whole genome shotgun (WGS) entry which is preliminary data.</text>
</comment>
<reference evidence="2 3" key="1">
    <citation type="submission" date="2015-07" db="EMBL/GenBank/DDBJ databases">
        <title>The genome of Pseudoloma neurophilia, a relevant intracellular parasite of the zebrafish.</title>
        <authorList>
            <person name="Ndikumana S."/>
            <person name="Pelin A."/>
            <person name="Sanders J."/>
            <person name="Corradi N."/>
        </authorList>
    </citation>
    <scope>NUCLEOTIDE SEQUENCE [LARGE SCALE GENOMIC DNA]</scope>
    <source>
        <strain evidence="2 3">MK1</strain>
    </source>
</reference>
<feature type="region of interest" description="Disordered" evidence="1">
    <location>
        <begin position="115"/>
        <end position="136"/>
    </location>
</feature>
<evidence type="ECO:0008006" key="4">
    <source>
        <dbReference type="Google" id="ProtNLM"/>
    </source>
</evidence>
<dbReference type="VEuPathDB" id="MicrosporidiaDB:M153_1009300060"/>
<sequence length="297" mass="35292">MHRKQSKITDVPQFIENNQQNHSPIFNNSDMSNYQIMKSDENKSEYELHFKNLLVLFPNKSTAVIKSVVQNCDTFDAMLNTLLNDGQSVELTPQMVKQDLQQRDIERKTDLTAQINRKSDHKSEKHIKKDVHKSENRSNIHDSELNYPEIFGHKPMTRTEIIQKYNLTDTCSLISNLRQTALENNQKIKMLQPIGRTIKNVYNSDEIARLKNERYRLNRLSVLLILLENRNKMIIRHVDSDHTEHERNIFRNNILRNKIDLHGLYVNEIEAVLSDWLKWRNRYKNYKNTVILRRKSQ</sequence>
<evidence type="ECO:0000313" key="3">
    <source>
        <dbReference type="Proteomes" id="UP000051530"/>
    </source>
</evidence>
<name>A0A0R0LRS5_9MICR</name>
<evidence type="ECO:0000256" key="1">
    <source>
        <dbReference type="SAM" id="MobiDB-lite"/>
    </source>
</evidence>
<organism evidence="2 3">
    <name type="scientific">Pseudoloma neurophilia</name>
    <dbReference type="NCBI Taxonomy" id="146866"/>
    <lineage>
        <taxon>Eukaryota</taxon>
        <taxon>Fungi</taxon>
        <taxon>Fungi incertae sedis</taxon>
        <taxon>Microsporidia</taxon>
        <taxon>Pseudoloma</taxon>
    </lineage>
</organism>
<feature type="non-terminal residue" evidence="2">
    <location>
        <position position="297"/>
    </location>
</feature>
<gene>
    <name evidence="2" type="ORF">M153_1009300060</name>
</gene>
<protein>
    <recommendedName>
        <fullName evidence="4">CUE domain-containing protein</fullName>
    </recommendedName>
</protein>
<dbReference type="EMBL" id="LGUB01001129">
    <property type="protein sequence ID" value="KRH92188.1"/>
    <property type="molecule type" value="Genomic_DNA"/>
</dbReference>
<dbReference type="AlphaFoldDB" id="A0A0R0LRS5"/>
<proteinExistence type="predicted"/>
<dbReference type="Proteomes" id="UP000051530">
    <property type="component" value="Unassembled WGS sequence"/>
</dbReference>
<accession>A0A0R0LRS5</accession>
<evidence type="ECO:0000313" key="2">
    <source>
        <dbReference type="EMBL" id="KRH92188.1"/>
    </source>
</evidence>
<keyword evidence="3" id="KW-1185">Reference proteome</keyword>